<dbReference type="RefSeq" id="WP_055257655.1">
    <property type="nucleotide sequence ID" value="NZ_BCMV01000068.1"/>
</dbReference>
<accession>A0ABM9UP17</accession>
<proteinExistence type="predicted"/>
<dbReference type="Proteomes" id="UP000095488">
    <property type="component" value="Unassembled WGS sequence"/>
</dbReference>
<gene>
    <name evidence="1" type="ORF">ERS852473_00683</name>
</gene>
<organism evidence="1 2">
    <name type="scientific">Sarcina ventriculi</name>
    <name type="common">Clostridium ventriculi</name>
    <dbReference type="NCBI Taxonomy" id="1267"/>
    <lineage>
        <taxon>Bacteria</taxon>
        <taxon>Bacillati</taxon>
        <taxon>Bacillota</taxon>
        <taxon>Clostridia</taxon>
        <taxon>Eubacteriales</taxon>
        <taxon>Clostridiaceae</taxon>
        <taxon>Sarcina</taxon>
    </lineage>
</organism>
<protein>
    <submittedName>
        <fullName evidence="1">Uncharacterized protein</fullName>
    </submittedName>
</protein>
<reference evidence="1 2" key="1">
    <citation type="submission" date="2015-09" db="EMBL/GenBank/DDBJ databases">
        <authorList>
            <consortium name="Pathogen Informatics"/>
        </authorList>
    </citation>
    <scope>NUCLEOTIDE SEQUENCE [LARGE SCALE GENOMIC DNA]</scope>
    <source>
        <strain evidence="1 2">2789STDY5834858</strain>
    </source>
</reference>
<evidence type="ECO:0000313" key="2">
    <source>
        <dbReference type="Proteomes" id="UP000095488"/>
    </source>
</evidence>
<comment type="caution">
    <text evidence="1">The sequence shown here is derived from an EMBL/GenBank/DDBJ whole genome shotgun (WGS) entry which is preliminary data.</text>
</comment>
<keyword evidence="2" id="KW-1185">Reference proteome</keyword>
<sequence>MDNKLIENQRKFKEEYSIGYTTKILENIITKFNLYDFGHSTTKDSEEVKNLVINLDKYNNNKLNVKIVTIVKAQMMRIINNELDAKEVEITKGFTLCSKESKELEDLIVAIIKAEMDENNDPTILNRLESKLPTIKDIVVFQITISLKNLIHAFSVHEAKVSNNKNKLDYIISNLEENLMKNM</sequence>
<evidence type="ECO:0000313" key="1">
    <source>
        <dbReference type="EMBL" id="CUN63097.1"/>
    </source>
</evidence>
<name>A0ABM9UP17_SARVE</name>
<dbReference type="EMBL" id="CYZR01000002">
    <property type="protein sequence ID" value="CUN63097.1"/>
    <property type="molecule type" value="Genomic_DNA"/>
</dbReference>